<keyword evidence="8" id="KW-1185">Reference proteome</keyword>
<comment type="subcellular location">
    <subcellularLocation>
        <location evidence="1">Membrane</location>
        <topology evidence="1">Multi-pass membrane protein</topology>
    </subcellularLocation>
</comment>
<dbReference type="GO" id="GO:0016020">
    <property type="term" value="C:membrane"/>
    <property type="evidence" value="ECO:0007669"/>
    <property type="project" value="UniProtKB-SubCell"/>
</dbReference>
<feature type="transmembrane region" description="Helical" evidence="5">
    <location>
        <begin position="147"/>
        <end position="166"/>
    </location>
</feature>
<keyword evidence="2 5" id="KW-0812">Transmembrane</keyword>
<evidence type="ECO:0000256" key="2">
    <source>
        <dbReference type="ARBA" id="ARBA00022692"/>
    </source>
</evidence>
<reference evidence="7 8" key="1">
    <citation type="submission" date="2016-10" db="EMBL/GenBank/DDBJ databases">
        <authorList>
            <person name="de Groot N.N."/>
        </authorList>
    </citation>
    <scope>NUCLEOTIDE SEQUENCE [LARGE SCALE GENOMIC DNA]</scope>
    <source>
        <strain evidence="7 8">RK1</strain>
    </source>
</reference>
<organism evidence="7 8">
    <name type="scientific">Parapedobacter indicus</name>
    <dbReference type="NCBI Taxonomy" id="1477437"/>
    <lineage>
        <taxon>Bacteria</taxon>
        <taxon>Pseudomonadati</taxon>
        <taxon>Bacteroidota</taxon>
        <taxon>Sphingobacteriia</taxon>
        <taxon>Sphingobacteriales</taxon>
        <taxon>Sphingobacteriaceae</taxon>
        <taxon>Parapedobacter</taxon>
    </lineage>
</organism>
<feature type="domain" description="Methylamine utilisation protein MauE" evidence="6">
    <location>
        <begin position="34"/>
        <end position="163"/>
    </location>
</feature>
<name>A0A1I3VMH4_9SPHI</name>
<proteinExistence type="predicted"/>
<evidence type="ECO:0000313" key="8">
    <source>
        <dbReference type="Proteomes" id="UP000198670"/>
    </source>
</evidence>
<evidence type="ECO:0000259" key="6">
    <source>
        <dbReference type="Pfam" id="PF07291"/>
    </source>
</evidence>
<evidence type="ECO:0000256" key="1">
    <source>
        <dbReference type="ARBA" id="ARBA00004141"/>
    </source>
</evidence>
<accession>A0A1I3VMH4</accession>
<evidence type="ECO:0000256" key="3">
    <source>
        <dbReference type="ARBA" id="ARBA00022989"/>
    </source>
</evidence>
<dbReference type="InterPro" id="IPR009908">
    <property type="entry name" value="Methylamine_util_MauE"/>
</dbReference>
<feature type="transmembrane region" description="Helical" evidence="5">
    <location>
        <begin position="30"/>
        <end position="51"/>
    </location>
</feature>
<dbReference type="Proteomes" id="UP000198670">
    <property type="component" value="Unassembled WGS sequence"/>
</dbReference>
<evidence type="ECO:0000313" key="7">
    <source>
        <dbReference type="EMBL" id="SFJ96372.1"/>
    </source>
</evidence>
<gene>
    <name evidence="7" type="ORF">SAMN05444682_11818</name>
</gene>
<protein>
    <recommendedName>
        <fullName evidence="6">Methylamine utilisation protein MauE domain-containing protein</fullName>
    </recommendedName>
</protein>
<keyword evidence="4 5" id="KW-0472">Membrane</keyword>
<feature type="transmembrane region" description="Helical" evidence="5">
    <location>
        <begin position="106"/>
        <end position="127"/>
    </location>
</feature>
<sequence>MLLQKQVYPPLLTVLCDMNKHRKHIAKRHITKGLIFIVRLTLVVLWVPVAADKLWDLKGFHSVLLRQPIPDWWADILFWLLPLLELLAAVLIAWRNNRQRNHQGMWLSGVLMLGFTLFILFGVLGWYEKRPCGCGSVISGLSWEDHLWFNVVFFLLSILGIWFTRARTGRRHSYRKAVRLFFAKRAVGIRRFYRLVMLRLRFPRKFALFRRRA</sequence>
<feature type="transmembrane region" description="Helical" evidence="5">
    <location>
        <begin position="76"/>
        <end position="94"/>
    </location>
</feature>
<evidence type="ECO:0000256" key="4">
    <source>
        <dbReference type="ARBA" id="ARBA00023136"/>
    </source>
</evidence>
<evidence type="ECO:0000256" key="5">
    <source>
        <dbReference type="SAM" id="Phobius"/>
    </source>
</evidence>
<keyword evidence="3 5" id="KW-1133">Transmembrane helix</keyword>
<dbReference type="GO" id="GO:0030416">
    <property type="term" value="P:methylamine metabolic process"/>
    <property type="evidence" value="ECO:0007669"/>
    <property type="project" value="InterPro"/>
</dbReference>
<dbReference type="Pfam" id="PF07291">
    <property type="entry name" value="MauE"/>
    <property type="match status" value="1"/>
</dbReference>
<dbReference type="AlphaFoldDB" id="A0A1I3VMH4"/>
<dbReference type="STRING" id="1477437.SAMN05444682_11818"/>
<dbReference type="EMBL" id="FOQO01000018">
    <property type="protein sequence ID" value="SFJ96372.1"/>
    <property type="molecule type" value="Genomic_DNA"/>
</dbReference>